<proteinExistence type="predicted"/>
<gene>
    <name evidence="1" type="ORF">NEZAVI_LOCUS4361</name>
</gene>
<dbReference type="AlphaFoldDB" id="A0A9P0EF12"/>
<reference evidence="1" key="1">
    <citation type="submission" date="2022-01" db="EMBL/GenBank/DDBJ databases">
        <authorList>
            <person name="King R."/>
        </authorList>
    </citation>
    <scope>NUCLEOTIDE SEQUENCE</scope>
</reference>
<protein>
    <submittedName>
        <fullName evidence="1">Uncharacterized protein</fullName>
    </submittedName>
</protein>
<dbReference type="EMBL" id="OV725078">
    <property type="protein sequence ID" value="CAH1393739.1"/>
    <property type="molecule type" value="Genomic_DNA"/>
</dbReference>
<dbReference type="Proteomes" id="UP001152798">
    <property type="component" value="Chromosome 2"/>
</dbReference>
<organism evidence="1 2">
    <name type="scientific">Nezara viridula</name>
    <name type="common">Southern green stink bug</name>
    <name type="synonym">Cimex viridulus</name>
    <dbReference type="NCBI Taxonomy" id="85310"/>
    <lineage>
        <taxon>Eukaryota</taxon>
        <taxon>Metazoa</taxon>
        <taxon>Ecdysozoa</taxon>
        <taxon>Arthropoda</taxon>
        <taxon>Hexapoda</taxon>
        <taxon>Insecta</taxon>
        <taxon>Pterygota</taxon>
        <taxon>Neoptera</taxon>
        <taxon>Paraneoptera</taxon>
        <taxon>Hemiptera</taxon>
        <taxon>Heteroptera</taxon>
        <taxon>Panheteroptera</taxon>
        <taxon>Pentatomomorpha</taxon>
        <taxon>Pentatomoidea</taxon>
        <taxon>Pentatomidae</taxon>
        <taxon>Pentatominae</taxon>
        <taxon>Nezara</taxon>
    </lineage>
</organism>
<evidence type="ECO:0000313" key="2">
    <source>
        <dbReference type="Proteomes" id="UP001152798"/>
    </source>
</evidence>
<evidence type="ECO:0000313" key="1">
    <source>
        <dbReference type="EMBL" id="CAH1393739.1"/>
    </source>
</evidence>
<sequence length="64" mass="7886">MMLWRAYLYLLRTQIQKDIYNQYVIKVQNSKTFTFYPHLTSVNYIDDKSSLKLIRWVIKIRVDI</sequence>
<accession>A0A9P0EF12</accession>
<name>A0A9P0EF12_NEZVI</name>
<keyword evidence="2" id="KW-1185">Reference proteome</keyword>